<dbReference type="AlphaFoldDB" id="A0A2P2CCD2"/>
<proteinExistence type="predicted"/>
<dbReference type="Pfam" id="PF13175">
    <property type="entry name" value="AAA_15"/>
    <property type="match status" value="1"/>
</dbReference>
<protein>
    <submittedName>
        <fullName evidence="4">Uncharacterized protein</fullName>
    </submittedName>
</protein>
<dbReference type="SUPFAM" id="SSF52540">
    <property type="entry name" value="P-loop containing nucleoside triphosphate hydrolases"/>
    <property type="match status" value="1"/>
</dbReference>
<evidence type="ECO:0000259" key="3">
    <source>
        <dbReference type="Pfam" id="PF20469"/>
    </source>
</evidence>
<feature type="domain" description="Endonuclease GajA/Old nuclease/RecF-like AAA" evidence="1">
    <location>
        <begin position="166"/>
        <end position="320"/>
    </location>
</feature>
<dbReference type="InterPro" id="IPR027417">
    <property type="entry name" value="P-loop_NTPase"/>
</dbReference>
<dbReference type="InterPro" id="IPR051396">
    <property type="entry name" value="Bact_Antivir_Def_Nuclease"/>
</dbReference>
<dbReference type="InterPro" id="IPR034139">
    <property type="entry name" value="TOPRIM_OLD"/>
</dbReference>
<evidence type="ECO:0000259" key="1">
    <source>
        <dbReference type="Pfam" id="PF13175"/>
    </source>
</evidence>
<dbReference type="EMBL" id="CZKB01000011">
    <property type="protein sequence ID" value="CUR59648.1"/>
    <property type="molecule type" value="Genomic_DNA"/>
</dbReference>
<reference evidence="4" key="1">
    <citation type="submission" date="2015-08" db="EMBL/GenBank/DDBJ databases">
        <authorList>
            <person name="Babu N.S."/>
            <person name="Beckwith C.J."/>
            <person name="Beseler K.G."/>
            <person name="Brison A."/>
            <person name="Carone J.V."/>
            <person name="Caskin T.P."/>
            <person name="Diamond M."/>
            <person name="Durham M.E."/>
            <person name="Foxe J.M."/>
            <person name="Go M."/>
            <person name="Henderson B.A."/>
            <person name="Jones I.B."/>
            <person name="McGettigan J.A."/>
            <person name="Micheletti S.J."/>
            <person name="Nasrallah M.E."/>
            <person name="Ortiz D."/>
            <person name="Piller C.R."/>
            <person name="Privatt S.R."/>
            <person name="Schneider S.L."/>
            <person name="Sharp S."/>
            <person name="Smith T.C."/>
            <person name="Stanton J.D."/>
            <person name="Ullery H.E."/>
            <person name="Wilson R.J."/>
            <person name="Serrano M.G."/>
            <person name="Buck G."/>
            <person name="Lee V."/>
            <person name="Wang Y."/>
            <person name="Carvalho R."/>
            <person name="Voegtly L."/>
            <person name="Shi R."/>
            <person name="Duckworth R."/>
            <person name="Johnson A."/>
            <person name="Loviza R."/>
            <person name="Walstead R."/>
            <person name="Shah Z."/>
            <person name="Kiflezghi M."/>
            <person name="Wade K."/>
            <person name="Ball S.L."/>
            <person name="Bradley K.W."/>
            <person name="Asai D.J."/>
            <person name="Bowman C.A."/>
            <person name="Russell D.A."/>
            <person name="Pope W.H."/>
            <person name="Jacobs-Sera D."/>
            <person name="Hendrix R.W."/>
            <person name="Hatfull G.F."/>
        </authorList>
    </citation>
    <scope>NUCLEOTIDE SEQUENCE</scope>
</reference>
<dbReference type="InterPro" id="IPR038734">
    <property type="entry name" value="YhaN_AAA"/>
</dbReference>
<gene>
    <name evidence="4" type="ORF">NOCA1190016</name>
</gene>
<dbReference type="InterPro" id="IPR041685">
    <property type="entry name" value="AAA_GajA/Old/RecF-like"/>
</dbReference>
<dbReference type="CDD" id="cd01026">
    <property type="entry name" value="TOPRIM_OLD"/>
    <property type="match status" value="1"/>
</dbReference>
<dbReference type="Pfam" id="PF20469">
    <property type="entry name" value="OLD-like_TOPRIM"/>
    <property type="match status" value="1"/>
</dbReference>
<dbReference type="Gene3D" id="3.40.50.300">
    <property type="entry name" value="P-loop containing nucleotide triphosphate hydrolases"/>
    <property type="match status" value="2"/>
</dbReference>
<evidence type="ECO:0000259" key="2">
    <source>
        <dbReference type="Pfam" id="PF13514"/>
    </source>
</evidence>
<evidence type="ECO:0000313" key="4">
    <source>
        <dbReference type="EMBL" id="CUR59648.1"/>
    </source>
</evidence>
<sequence>MRVCRVEVDRFLGFKRLSLELDGELQLIAGPNNAGKSSIIRLLEAYFSDPSGLALAELLPLHAYYTSLGPRTLSTIQVWFNELTPAELEIFEPIVRADGRMWITIRCSRSGSVSYRASRNVSAEESQQLYAELLSRFHFVNIPSVRVGGGGDQNEPESLERLLDTLEAILVRTGNSRSTALQQEFSKKITPLEDLVREVLDDSASAIMGDLPFQEKTVKFRLPDARHALRGMLESAVIESQGDVDVPVAKRGTGFQSALVLGILRYVASRESQSGSNLVFAIEEPEAFLHPQTQRAMAKIIGDISNDAQVIMTTHSSVMIDSFALNQIARLPLQSGGTTHTWLRPELGPTDAGRLSRYCSAANSELVFASAVIFVEGEGDYAVVEKLLGRACQSPGGHYALGITVIEASGLGKIKYLVRLAELFGVRSYVLADRDGLHKRDGQRVLLTVLNERAKSPDDAVVEQLRTEADKPCTSLQQALKQQKILNGLLDPHDAFVLASDLEGLLLDSFGLPRLVEALGPDGEGIVDAQFAQRLLTDADGYETCAAWLGSKGWNSDRKKSGKMQPHLAPHLLDVWFSDNAKPPAAMKPLVDWLDGIVTRATLTPV</sequence>
<name>A0A2P2CCD2_9ZZZZ</name>
<dbReference type="Pfam" id="PF13514">
    <property type="entry name" value="AAA_27"/>
    <property type="match status" value="1"/>
</dbReference>
<feature type="domain" description="OLD protein-like TOPRIM" evidence="3">
    <location>
        <begin position="368"/>
        <end position="435"/>
    </location>
</feature>
<dbReference type="PANTHER" id="PTHR43581:SF4">
    <property type="entry name" value="ATP_GTP PHOSPHATASE"/>
    <property type="match status" value="1"/>
</dbReference>
<dbReference type="PANTHER" id="PTHR43581">
    <property type="entry name" value="ATP/GTP PHOSPHATASE"/>
    <property type="match status" value="1"/>
</dbReference>
<feature type="domain" description="YhaN AAA" evidence="2">
    <location>
        <begin position="1"/>
        <end position="44"/>
    </location>
</feature>
<accession>A0A2P2CCD2</accession>
<organism evidence="4">
    <name type="scientific">metagenome</name>
    <dbReference type="NCBI Taxonomy" id="256318"/>
    <lineage>
        <taxon>unclassified sequences</taxon>
        <taxon>metagenomes</taxon>
    </lineage>
</organism>